<dbReference type="FunFam" id="3.40.50.1380:FF:000001">
    <property type="entry name" value="Bifunctional purine biosynthesis protein PurH"/>
    <property type="match status" value="1"/>
</dbReference>
<feature type="domain" description="MGS-like" evidence="5">
    <location>
        <begin position="52"/>
        <end position="201"/>
    </location>
</feature>
<dbReference type="InterPro" id="IPR002695">
    <property type="entry name" value="PurH-like"/>
</dbReference>
<dbReference type="PANTHER" id="PTHR11692:SF0">
    <property type="entry name" value="BIFUNCTIONAL PURINE BIOSYNTHESIS PROTEIN ATIC"/>
    <property type="match status" value="1"/>
</dbReference>
<keyword evidence="3 6" id="KW-0378">Hydrolase</keyword>
<dbReference type="GO" id="GO:0006189">
    <property type="term" value="P:'de novo' IMP biosynthetic process"/>
    <property type="evidence" value="ECO:0007669"/>
    <property type="project" value="TreeGrafter"/>
</dbReference>
<gene>
    <name evidence="6" type="ORF">BJBARM5_0390</name>
</gene>
<evidence type="ECO:0000256" key="3">
    <source>
        <dbReference type="ARBA" id="ARBA00022801"/>
    </source>
</evidence>
<organism evidence="6 7">
    <name type="scientific">Candidatus Parvarchaeum acidophilus ARMAN-5</name>
    <dbReference type="NCBI Taxonomy" id="662762"/>
    <lineage>
        <taxon>Archaea</taxon>
        <taxon>Candidatus Parvarchaeota</taxon>
        <taxon>Candidatus Parvarchaeum</taxon>
    </lineage>
</organism>
<dbReference type="Proteomes" id="UP000009376">
    <property type="component" value="Unassembled WGS sequence"/>
</dbReference>
<dbReference type="GO" id="GO:0005829">
    <property type="term" value="C:cytosol"/>
    <property type="evidence" value="ECO:0007669"/>
    <property type="project" value="TreeGrafter"/>
</dbReference>
<evidence type="ECO:0000313" key="7">
    <source>
        <dbReference type="Proteomes" id="UP000009376"/>
    </source>
</evidence>
<dbReference type="SMART" id="SM00851">
    <property type="entry name" value="MGS"/>
    <property type="match status" value="1"/>
</dbReference>
<sequence>MKKKEENELKTSESLMRNGNILHAKECGHKPPISGMIEGCVKKMSLAQDVLNKSHFKKTALISVSDRKGLVAFTKGLKKLGFSFVASGRNADYLEKHGIRALKTSRLTGWPPIMNPQGVKTIHPRIYGGIFVNPNKKDHLTDVRRYGIIPFNIVVCNFYPFERTITRRGFNHKDAIRNLDIGGPAMVRAAAKHYAYRTVLVDPADYTKVLKELREKEEVDMATRRLLSIKAFERCIEYDNSIVKYLKRVGYGM</sequence>
<keyword evidence="4" id="KW-0511">Multifunctional enzyme</keyword>
<dbReference type="Gene3D" id="3.40.50.1380">
    <property type="entry name" value="Methylglyoxal synthase-like domain"/>
    <property type="match status" value="1"/>
</dbReference>
<dbReference type="InterPro" id="IPR036914">
    <property type="entry name" value="MGS-like_dom_sf"/>
</dbReference>
<evidence type="ECO:0000259" key="5">
    <source>
        <dbReference type="PROSITE" id="PS51855"/>
    </source>
</evidence>
<keyword evidence="2" id="KW-0658">Purine biosynthesis</keyword>
<dbReference type="EMBL" id="GG745551">
    <property type="protein sequence ID" value="EFD92883.1"/>
    <property type="molecule type" value="Genomic_DNA"/>
</dbReference>
<dbReference type="PROSITE" id="PS51855">
    <property type="entry name" value="MGS"/>
    <property type="match status" value="1"/>
</dbReference>
<keyword evidence="1" id="KW-0808">Transferase</keyword>
<accession>D6GV82</accession>
<evidence type="ECO:0000313" key="6">
    <source>
        <dbReference type="EMBL" id="EFD92883.1"/>
    </source>
</evidence>
<dbReference type="CDD" id="cd01421">
    <property type="entry name" value="IMPCH"/>
    <property type="match status" value="1"/>
</dbReference>
<dbReference type="GO" id="GO:0003937">
    <property type="term" value="F:IMP cyclohydrolase activity"/>
    <property type="evidence" value="ECO:0007669"/>
    <property type="project" value="InterPro"/>
</dbReference>
<dbReference type="AlphaFoldDB" id="D6GV82"/>
<dbReference type="GO" id="GO:0004643">
    <property type="term" value="F:phosphoribosylaminoimidazolecarboxamide formyltransferase activity"/>
    <property type="evidence" value="ECO:0007669"/>
    <property type="project" value="InterPro"/>
</dbReference>
<reference evidence="6 7" key="1">
    <citation type="journal article" date="2010" name="Proc. Natl. Acad. Sci. U.S.A.">
        <title>Enigmatic, ultrasmall, uncultivated Archaea.</title>
        <authorList>
            <person name="Baker B.J."/>
            <person name="Comolli L.R."/>
            <person name="Dick G.J."/>
            <person name="Hauser L.J."/>
            <person name="Hyatt D."/>
            <person name="Dill B.D."/>
            <person name="Land M.L."/>
            <person name="Verberkmoes N.C."/>
            <person name="Hettich R.L."/>
            <person name="Banfield J.F."/>
        </authorList>
    </citation>
    <scope>NUCLEOTIDE SEQUENCE [LARGE SCALE GENOMIC DNA]</scope>
</reference>
<evidence type="ECO:0000256" key="2">
    <source>
        <dbReference type="ARBA" id="ARBA00022755"/>
    </source>
</evidence>
<dbReference type="PANTHER" id="PTHR11692">
    <property type="entry name" value="BIFUNCTIONAL PURINE BIOSYNTHESIS PROTEIN PURH"/>
    <property type="match status" value="1"/>
</dbReference>
<evidence type="ECO:0000256" key="1">
    <source>
        <dbReference type="ARBA" id="ARBA00022679"/>
    </source>
</evidence>
<proteinExistence type="predicted"/>
<protein>
    <submittedName>
        <fullName evidence="6">IMP cyclohydrolase</fullName>
    </submittedName>
</protein>
<dbReference type="Pfam" id="PF02142">
    <property type="entry name" value="MGS"/>
    <property type="match status" value="1"/>
</dbReference>
<dbReference type="InterPro" id="IPR011607">
    <property type="entry name" value="MGS-like_dom"/>
</dbReference>
<dbReference type="SUPFAM" id="SSF52335">
    <property type="entry name" value="Methylglyoxal synthase-like"/>
    <property type="match status" value="1"/>
</dbReference>
<dbReference type="Pfam" id="PF01808">
    <property type="entry name" value="AICARFT_IMPCHas"/>
    <property type="match status" value="1"/>
</dbReference>
<name>D6GV82_PARA5</name>
<evidence type="ECO:0000256" key="4">
    <source>
        <dbReference type="ARBA" id="ARBA00023268"/>
    </source>
</evidence>